<evidence type="ECO:0000256" key="1">
    <source>
        <dbReference type="SAM" id="MobiDB-lite"/>
    </source>
</evidence>
<name>A0A2T7D699_9POAL</name>
<accession>A0A2T7D699</accession>
<evidence type="ECO:0000313" key="2">
    <source>
        <dbReference type="EMBL" id="PUZ51102.1"/>
    </source>
</evidence>
<protein>
    <submittedName>
        <fullName evidence="2">Uncharacterized protein</fullName>
    </submittedName>
</protein>
<dbReference type="Proteomes" id="UP000244336">
    <property type="component" value="Chromosome 6"/>
</dbReference>
<keyword evidence="3" id="KW-1185">Reference proteome</keyword>
<reference evidence="2 3" key="1">
    <citation type="submission" date="2018-04" db="EMBL/GenBank/DDBJ databases">
        <title>WGS assembly of Panicum hallii var. hallii HAL2.</title>
        <authorList>
            <person name="Lovell J."/>
            <person name="Jenkins J."/>
            <person name="Lowry D."/>
            <person name="Mamidi S."/>
            <person name="Sreedasyam A."/>
            <person name="Weng X."/>
            <person name="Barry K."/>
            <person name="Bonette J."/>
            <person name="Campitelli B."/>
            <person name="Daum C."/>
            <person name="Gordon S."/>
            <person name="Gould B."/>
            <person name="Lipzen A."/>
            <person name="MacQueen A."/>
            <person name="Palacio-Mejia J."/>
            <person name="Plott C."/>
            <person name="Shakirov E."/>
            <person name="Shu S."/>
            <person name="Yoshinaga Y."/>
            <person name="Zane M."/>
            <person name="Rokhsar D."/>
            <person name="Grimwood J."/>
            <person name="Schmutz J."/>
            <person name="Juenger T."/>
        </authorList>
    </citation>
    <scope>NUCLEOTIDE SEQUENCE [LARGE SCALE GENOMIC DNA]</scope>
    <source>
        <strain evidence="3">cv. HAL2</strain>
    </source>
</reference>
<organism evidence="2 3">
    <name type="scientific">Panicum hallii var. hallii</name>
    <dbReference type="NCBI Taxonomy" id="1504633"/>
    <lineage>
        <taxon>Eukaryota</taxon>
        <taxon>Viridiplantae</taxon>
        <taxon>Streptophyta</taxon>
        <taxon>Embryophyta</taxon>
        <taxon>Tracheophyta</taxon>
        <taxon>Spermatophyta</taxon>
        <taxon>Magnoliopsida</taxon>
        <taxon>Liliopsida</taxon>
        <taxon>Poales</taxon>
        <taxon>Poaceae</taxon>
        <taxon>PACMAD clade</taxon>
        <taxon>Panicoideae</taxon>
        <taxon>Panicodae</taxon>
        <taxon>Paniceae</taxon>
        <taxon>Panicinae</taxon>
        <taxon>Panicum</taxon>
        <taxon>Panicum sect. Panicum</taxon>
    </lineage>
</organism>
<gene>
    <name evidence="2" type="ORF">GQ55_6G148300</name>
</gene>
<evidence type="ECO:0000313" key="3">
    <source>
        <dbReference type="Proteomes" id="UP000244336"/>
    </source>
</evidence>
<feature type="region of interest" description="Disordered" evidence="1">
    <location>
        <begin position="55"/>
        <end position="88"/>
    </location>
</feature>
<sequence>MHECERKRESVGSSRTCLRPRRRHCGREQRGEASAVGWVVGGVLEQHVVRRGATRGQQRLGTWPARAAGRRREKNRERGLEVDEGGPSCNFPKVQELHCKA</sequence>
<dbReference type="EMBL" id="CM009754">
    <property type="protein sequence ID" value="PUZ51102.1"/>
    <property type="molecule type" value="Genomic_DNA"/>
</dbReference>
<dbReference type="Gramene" id="PUZ51102">
    <property type="protein sequence ID" value="PUZ51102"/>
    <property type="gene ID" value="GQ55_6G148300"/>
</dbReference>
<dbReference type="AlphaFoldDB" id="A0A2T7D699"/>
<proteinExistence type="predicted"/>